<dbReference type="Proteomes" id="UP001164250">
    <property type="component" value="Chromosome 13"/>
</dbReference>
<reference evidence="2" key="1">
    <citation type="journal article" date="2023" name="G3 (Bethesda)">
        <title>Genome assembly and association tests identify interacting loci associated with vigor, precocity, and sex in interspecific pistachio rootstocks.</title>
        <authorList>
            <person name="Palmer W."/>
            <person name="Jacygrad E."/>
            <person name="Sagayaradj S."/>
            <person name="Cavanaugh K."/>
            <person name="Han R."/>
            <person name="Bertier L."/>
            <person name="Beede B."/>
            <person name="Kafkas S."/>
            <person name="Golino D."/>
            <person name="Preece J."/>
            <person name="Michelmore R."/>
        </authorList>
    </citation>
    <scope>NUCLEOTIDE SEQUENCE [LARGE SCALE GENOMIC DNA]</scope>
</reference>
<comment type="caution">
    <text evidence="1">The sequence shown here is derived from an EMBL/GenBank/DDBJ whole genome shotgun (WGS) entry which is preliminary data.</text>
</comment>
<keyword evidence="2" id="KW-1185">Reference proteome</keyword>
<proteinExistence type="predicted"/>
<dbReference type="EMBL" id="CM047909">
    <property type="protein sequence ID" value="KAJ0079731.1"/>
    <property type="molecule type" value="Genomic_DNA"/>
</dbReference>
<accession>A0ACC0ZZY1</accession>
<evidence type="ECO:0000313" key="2">
    <source>
        <dbReference type="Proteomes" id="UP001164250"/>
    </source>
</evidence>
<gene>
    <name evidence="1" type="ORF">Patl1_23197</name>
</gene>
<protein>
    <submittedName>
        <fullName evidence="1">Uncharacterized protein</fullName>
    </submittedName>
</protein>
<name>A0ACC0ZZY1_9ROSI</name>
<organism evidence="1 2">
    <name type="scientific">Pistacia atlantica</name>
    <dbReference type="NCBI Taxonomy" id="434234"/>
    <lineage>
        <taxon>Eukaryota</taxon>
        <taxon>Viridiplantae</taxon>
        <taxon>Streptophyta</taxon>
        <taxon>Embryophyta</taxon>
        <taxon>Tracheophyta</taxon>
        <taxon>Spermatophyta</taxon>
        <taxon>Magnoliopsida</taxon>
        <taxon>eudicotyledons</taxon>
        <taxon>Gunneridae</taxon>
        <taxon>Pentapetalae</taxon>
        <taxon>rosids</taxon>
        <taxon>malvids</taxon>
        <taxon>Sapindales</taxon>
        <taxon>Anacardiaceae</taxon>
        <taxon>Pistacia</taxon>
    </lineage>
</organism>
<evidence type="ECO:0000313" key="1">
    <source>
        <dbReference type="EMBL" id="KAJ0079731.1"/>
    </source>
</evidence>
<sequence length="289" mass="32350">MENLLQVLSIDGGGVRGIIPGTILAFLESQLQKLDGNDARIVDYFDFIAGTSTGGLVTAMLATPNQDNRPMHSLNWYGAITDWVKSKWTDYARPVYQSVEGFIQLVEKEAFCPKYDGDYLHKKIKEMLGEKWLHETLTNVIIPSFDIRLLQPVIFSTLKAKRDDAKDAPLSEVCIGTSAAPYYLPPHHFEMNSSRGTKKFNLIDGGVAANNPTDSLKYIEASTDNSKKENLENLEKIGNALLKKPVSAVNLETGLYEPLEDRRTYEEALVKFAERLSEERRFLLANSSA</sequence>